<proteinExistence type="inferred from homology"/>
<comment type="caution">
    <text evidence="10">The sequence shown here is derived from an EMBL/GenBank/DDBJ whole genome shotgun (WGS) entry which is preliminary data.</text>
</comment>
<evidence type="ECO:0000256" key="2">
    <source>
        <dbReference type="ARBA" id="ARBA00009843"/>
    </source>
</evidence>
<organism evidence="10 11">
    <name type="scientific">Silvibacterium dinghuense</name>
    <dbReference type="NCBI Taxonomy" id="1560006"/>
    <lineage>
        <taxon>Bacteria</taxon>
        <taxon>Pseudomonadati</taxon>
        <taxon>Acidobacteriota</taxon>
        <taxon>Terriglobia</taxon>
        <taxon>Terriglobales</taxon>
        <taxon>Acidobacteriaceae</taxon>
        <taxon>Silvibacterium</taxon>
    </lineage>
</organism>
<reference evidence="10 11" key="1">
    <citation type="journal article" date="2016" name="Int. J. Syst. Evol. Microbiol.">
        <title>Acidipila dinghuensis sp. nov., an acidobacterium isolated from forest soil.</title>
        <authorList>
            <person name="Jiang Y.W."/>
            <person name="Wang J."/>
            <person name="Chen M.H."/>
            <person name="Lv Y.Y."/>
            <person name="Qiu L.H."/>
        </authorList>
    </citation>
    <scope>NUCLEOTIDE SEQUENCE [LARGE SCALE GENOMIC DNA]</scope>
    <source>
        <strain evidence="10 11">DHOF10</strain>
    </source>
</reference>
<evidence type="ECO:0000256" key="3">
    <source>
        <dbReference type="ARBA" id="ARBA00022448"/>
    </source>
</evidence>
<feature type="transmembrane region" description="Helical" evidence="8">
    <location>
        <begin position="365"/>
        <end position="384"/>
    </location>
</feature>
<evidence type="ECO:0000256" key="8">
    <source>
        <dbReference type="SAM" id="Phobius"/>
    </source>
</evidence>
<evidence type="ECO:0000256" key="1">
    <source>
        <dbReference type="ARBA" id="ARBA00004651"/>
    </source>
</evidence>
<dbReference type="InterPro" id="IPR004680">
    <property type="entry name" value="Cit_transptr-like_dom"/>
</dbReference>
<dbReference type="GO" id="GO:0005886">
    <property type="term" value="C:plasma membrane"/>
    <property type="evidence" value="ECO:0007669"/>
    <property type="project" value="UniProtKB-SubCell"/>
</dbReference>
<dbReference type="PANTHER" id="PTHR43302:SF5">
    <property type="entry name" value="TRANSPORTER ARSB-RELATED"/>
    <property type="match status" value="1"/>
</dbReference>
<keyword evidence="3" id="KW-0813">Transport</keyword>
<comment type="similarity">
    <text evidence="2">Belongs to the CitM (TC 2.A.11) transporter family.</text>
</comment>
<dbReference type="CDD" id="cd01118">
    <property type="entry name" value="ArsB_permease"/>
    <property type="match status" value="1"/>
</dbReference>
<dbReference type="AlphaFoldDB" id="A0A4Q1SDF9"/>
<feature type="transmembrane region" description="Helical" evidence="8">
    <location>
        <begin position="222"/>
        <end position="240"/>
    </location>
</feature>
<evidence type="ECO:0000256" key="6">
    <source>
        <dbReference type="ARBA" id="ARBA00022989"/>
    </source>
</evidence>
<feature type="domain" description="Citrate transporter-like" evidence="9">
    <location>
        <begin position="37"/>
        <end position="351"/>
    </location>
</feature>
<feature type="transmembrane region" description="Helical" evidence="8">
    <location>
        <begin position="246"/>
        <end position="264"/>
    </location>
</feature>
<name>A0A4Q1SDF9_9BACT</name>
<dbReference type="RefSeq" id="WP_129208285.1">
    <property type="nucleotide sequence ID" value="NZ_BMGU01000003.1"/>
</dbReference>
<feature type="transmembrane region" description="Helical" evidence="8">
    <location>
        <begin position="30"/>
        <end position="47"/>
    </location>
</feature>
<dbReference type="OrthoDB" id="9774335at2"/>
<feature type="transmembrane region" description="Helical" evidence="8">
    <location>
        <begin position="179"/>
        <end position="201"/>
    </location>
</feature>
<evidence type="ECO:0000313" key="11">
    <source>
        <dbReference type="Proteomes" id="UP000290253"/>
    </source>
</evidence>
<keyword evidence="6 8" id="KW-1133">Transmembrane helix</keyword>
<dbReference type="Proteomes" id="UP000290253">
    <property type="component" value="Unassembled WGS sequence"/>
</dbReference>
<accession>A0A4Q1SDF9</accession>
<feature type="transmembrane region" description="Helical" evidence="8">
    <location>
        <begin position="6"/>
        <end position="23"/>
    </location>
</feature>
<dbReference type="PANTHER" id="PTHR43302">
    <property type="entry name" value="TRANSPORTER ARSB-RELATED"/>
    <property type="match status" value="1"/>
</dbReference>
<evidence type="ECO:0000256" key="7">
    <source>
        <dbReference type="ARBA" id="ARBA00023136"/>
    </source>
</evidence>
<dbReference type="InterPro" id="IPR000802">
    <property type="entry name" value="Arsenical_pump_ArsB"/>
</dbReference>
<evidence type="ECO:0000313" key="10">
    <source>
        <dbReference type="EMBL" id="RXS95117.1"/>
    </source>
</evidence>
<keyword evidence="4" id="KW-1003">Cell membrane</keyword>
<feature type="transmembrane region" description="Helical" evidence="8">
    <location>
        <begin position="340"/>
        <end position="359"/>
    </location>
</feature>
<protein>
    <submittedName>
        <fullName evidence="10">Arsenic transporter</fullName>
    </submittedName>
</protein>
<dbReference type="GO" id="GO:0015105">
    <property type="term" value="F:arsenite transmembrane transporter activity"/>
    <property type="evidence" value="ECO:0007669"/>
    <property type="project" value="InterPro"/>
</dbReference>
<dbReference type="PRINTS" id="PR00758">
    <property type="entry name" value="ARSENICPUMP"/>
</dbReference>
<evidence type="ECO:0000259" key="9">
    <source>
        <dbReference type="Pfam" id="PF03600"/>
    </source>
</evidence>
<dbReference type="Pfam" id="PF03600">
    <property type="entry name" value="CitMHS"/>
    <property type="match status" value="1"/>
</dbReference>
<keyword evidence="7 8" id="KW-0472">Membrane</keyword>
<feature type="transmembrane region" description="Helical" evidence="8">
    <location>
        <begin position="314"/>
        <end position="333"/>
    </location>
</feature>
<feature type="transmembrane region" description="Helical" evidence="8">
    <location>
        <begin position="396"/>
        <end position="422"/>
    </location>
</feature>
<feature type="transmembrane region" description="Helical" evidence="8">
    <location>
        <begin position="276"/>
        <end position="294"/>
    </location>
</feature>
<dbReference type="EMBL" id="SDMK01000002">
    <property type="protein sequence ID" value="RXS95117.1"/>
    <property type="molecule type" value="Genomic_DNA"/>
</dbReference>
<sequence length="424" mass="45117">MHETLAHLSLIAIVALSILLMLLRPRRISEVYWVGSGALLLVVLRLIPFRLAVHAVAEGSDVYLFLIGMMLLSELARENGVFDWLSAVAVHAARGSCMRLFALIYGVGICVTVCMSNDATAVVLTPAILAAVRRAKAEPIPFLFACAMIANAASFVLPISNPANLVVFHSGMPSLGRWLMAFLVPSLFSIAATFLLLRIYFRRELKASIEVLAEKVQLSHNGRYVLYGLAFVVVVLLVASSLRLDLGLPTCLAALAITAILCFKGKKSPLPIIREISWSTLALVAALFILVHAVESVGALSLAEMGLHRLQAMGAIRGSLSTALIVALANNLVNNLPLGLIAGSTLAASQTHGLFAHAVLVGVDLGPNLSVTGSLATILWLLALRREQIHVTAVDFLKVGILAMPAALLSAMLGLLMMFALAGN</sequence>
<keyword evidence="11" id="KW-1185">Reference proteome</keyword>
<comment type="subcellular location">
    <subcellularLocation>
        <location evidence="1">Cell membrane</location>
        <topology evidence="1">Multi-pass membrane protein</topology>
    </subcellularLocation>
</comment>
<feature type="transmembrane region" description="Helical" evidence="8">
    <location>
        <begin position="140"/>
        <end position="159"/>
    </location>
</feature>
<keyword evidence="5 8" id="KW-0812">Transmembrane</keyword>
<gene>
    <name evidence="10" type="ORF">ESZ00_10925</name>
</gene>
<evidence type="ECO:0000256" key="5">
    <source>
        <dbReference type="ARBA" id="ARBA00022692"/>
    </source>
</evidence>
<evidence type="ECO:0000256" key="4">
    <source>
        <dbReference type="ARBA" id="ARBA00022475"/>
    </source>
</evidence>